<evidence type="ECO:0000313" key="3">
    <source>
        <dbReference type="EMBL" id="WOG89836.1"/>
    </source>
</evidence>
<keyword evidence="4" id="KW-1185">Reference proteome</keyword>
<proteinExistence type="predicted"/>
<accession>A0A166F0D5</accession>
<reference evidence="3" key="2">
    <citation type="submission" date="2022-03" db="EMBL/GenBank/DDBJ databases">
        <title>Draft title - Genomic analysis of global carrot germplasm unveils the trajectory of domestication and the origin of high carotenoid orange carrot.</title>
        <authorList>
            <person name="Iorizzo M."/>
            <person name="Ellison S."/>
            <person name="Senalik D."/>
            <person name="Macko-Podgorni A."/>
            <person name="Grzebelus D."/>
            <person name="Bostan H."/>
            <person name="Rolling W."/>
            <person name="Curaba J."/>
            <person name="Simon P."/>
        </authorList>
    </citation>
    <scope>NUCLEOTIDE SEQUENCE</scope>
    <source>
        <tissue evidence="3">Leaf</tissue>
    </source>
</reference>
<dbReference type="Gramene" id="KZN07194">
    <property type="protein sequence ID" value="KZN07194"/>
    <property type="gene ID" value="DCAR_008031"/>
</dbReference>
<evidence type="ECO:0000256" key="1">
    <source>
        <dbReference type="SAM" id="MobiDB-lite"/>
    </source>
</evidence>
<sequence>MQCWGEAKALTNMTPSLDSLKSALSKSYTRLNALQTRISQRRDDASRVGKEISAERSD</sequence>
<name>A0A166F0D5_DAUCS</name>
<dbReference type="Proteomes" id="UP000077755">
    <property type="component" value="Chromosome 2"/>
</dbReference>
<evidence type="ECO:0000313" key="2">
    <source>
        <dbReference type="EMBL" id="KZN07194.1"/>
    </source>
</evidence>
<dbReference type="AlphaFoldDB" id="A0A166F0D5"/>
<organism evidence="2">
    <name type="scientific">Daucus carota subsp. sativus</name>
    <name type="common">Carrot</name>
    <dbReference type="NCBI Taxonomy" id="79200"/>
    <lineage>
        <taxon>Eukaryota</taxon>
        <taxon>Viridiplantae</taxon>
        <taxon>Streptophyta</taxon>
        <taxon>Embryophyta</taxon>
        <taxon>Tracheophyta</taxon>
        <taxon>Spermatophyta</taxon>
        <taxon>Magnoliopsida</taxon>
        <taxon>eudicotyledons</taxon>
        <taxon>Gunneridae</taxon>
        <taxon>Pentapetalae</taxon>
        <taxon>asterids</taxon>
        <taxon>campanulids</taxon>
        <taxon>Apiales</taxon>
        <taxon>Apiaceae</taxon>
        <taxon>Apioideae</taxon>
        <taxon>Scandiceae</taxon>
        <taxon>Daucinae</taxon>
        <taxon>Daucus</taxon>
        <taxon>Daucus sect. Daucus</taxon>
    </lineage>
</organism>
<feature type="compositionally biased region" description="Basic and acidic residues" evidence="1">
    <location>
        <begin position="40"/>
        <end position="58"/>
    </location>
</feature>
<dbReference type="EMBL" id="LNRQ01000002">
    <property type="protein sequence ID" value="KZN07194.1"/>
    <property type="molecule type" value="Genomic_DNA"/>
</dbReference>
<dbReference type="EMBL" id="CP093344">
    <property type="protein sequence ID" value="WOG89836.1"/>
    <property type="molecule type" value="Genomic_DNA"/>
</dbReference>
<protein>
    <submittedName>
        <fullName evidence="2">Uncharacterized protein</fullName>
    </submittedName>
</protein>
<evidence type="ECO:0000313" key="4">
    <source>
        <dbReference type="Proteomes" id="UP000077755"/>
    </source>
</evidence>
<reference evidence="2" key="1">
    <citation type="journal article" date="2016" name="Nat. Genet.">
        <title>A high-quality carrot genome assembly provides new insights into carotenoid accumulation and asterid genome evolution.</title>
        <authorList>
            <person name="Iorizzo M."/>
            <person name="Ellison S."/>
            <person name="Senalik D."/>
            <person name="Zeng P."/>
            <person name="Satapoomin P."/>
            <person name="Huang J."/>
            <person name="Bowman M."/>
            <person name="Iovene M."/>
            <person name="Sanseverino W."/>
            <person name="Cavagnaro P."/>
            <person name="Yildiz M."/>
            <person name="Macko-Podgorni A."/>
            <person name="Moranska E."/>
            <person name="Grzebelus E."/>
            <person name="Grzebelus D."/>
            <person name="Ashrafi H."/>
            <person name="Zheng Z."/>
            <person name="Cheng S."/>
            <person name="Spooner D."/>
            <person name="Van Deynze A."/>
            <person name="Simon P."/>
        </authorList>
    </citation>
    <scope>NUCLEOTIDE SEQUENCE [LARGE SCALE GENOMIC DNA]</scope>
    <source>
        <tissue evidence="2">Leaf</tissue>
    </source>
</reference>
<feature type="region of interest" description="Disordered" evidence="1">
    <location>
        <begin position="39"/>
        <end position="58"/>
    </location>
</feature>
<gene>
    <name evidence="2" type="ORF">DCAR_008031</name>
    <name evidence="3" type="ORF">DCAR_0209075</name>
</gene>